<dbReference type="AlphaFoldDB" id="A0A2N9FZP0"/>
<keyword evidence="7" id="KW-0325">Glycoprotein</keyword>
<evidence type="ECO:0000256" key="5">
    <source>
        <dbReference type="ARBA" id="ARBA00023122"/>
    </source>
</evidence>
<dbReference type="SUPFAM" id="SSF54631">
    <property type="entry name" value="CBS-domain pair"/>
    <property type="match status" value="1"/>
</dbReference>
<evidence type="ECO:0000256" key="9">
    <source>
        <dbReference type="PROSITE-ProRule" id="PRU01193"/>
    </source>
</evidence>
<evidence type="ECO:0000313" key="13">
    <source>
        <dbReference type="EMBL" id="SPC92728.1"/>
    </source>
</evidence>
<evidence type="ECO:0000256" key="8">
    <source>
        <dbReference type="PROSITE-ProRule" id="PRU00703"/>
    </source>
</evidence>
<evidence type="ECO:0008006" key="15">
    <source>
        <dbReference type="Google" id="ProtNLM"/>
    </source>
</evidence>
<feature type="domain" description="CBS" evidence="11">
    <location>
        <begin position="225"/>
        <end position="286"/>
    </location>
</feature>
<dbReference type="GO" id="GO:0010960">
    <property type="term" value="P:magnesium ion homeostasis"/>
    <property type="evidence" value="ECO:0007669"/>
    <property type="project" value="InterPro"/>
</dbReference>
<feature type="transmembrane region" description="Helical" evidence="10">
    <location>
        <begin position="12"/>
        <end position="34"/>
    </location>
</feature>
<keyword evidence="4 9" id="KW-1133">Transmembrane helix</keyword>
<dbReference type="PANTHER" id="PTHR12064:SF70">
    <property type="entry name" value="CNNM TRANSMEMBRANE DOMAIN-CONTAINING PROTEIN"/>
    <property type="match status" value="1"/>
</dbReference>
<evidence type="ECO:0000259" key="12">
    <source>
        <dbReference type="PROSITE" id="PS51846"/>
    </source>
</evidence>
<dbReference type="PROSITE" id="PS51846">
    <property type="entry name" value="CNNM"/>
    <property type="match status" value="1"/>
</dbReference>
<dbReference type="PANTHER" id="PTHR12064">
    <property type="entry name" value="METAL TRANSPORTER CNNM"/>
    <property type="match status" value="1"/>
</dbReference>
<evidence type="ECO:0000256" key="7">
    <source>
        <dbReference type="ARBA" id="ARBA00023180"/>
    </source>
</evidence>
<dbReference type="EMBL" id="OIVN01006437">
    <property type="protein sequence ID" value="SPD33097.1"/>
    <property type="molecule type" value="Genomic_DNA"/>
</dbReference>
<dbReference type="InterPro" id="IPR000644">
    <property type="entry name" value="CBS_dom"/>
</dbReference>
<keyword evidence="6 9" id="KW-0472">Membrane</keyword>
<dbReference type="InterPro" id="IPR046342">
    <property type="entry name" value="CBS_dom_sf"/>
</dbReference>
<evidence type="ECO:0000256" key="6">
    <source>
        <dbReference type="ARBA" id="ARBA00023136"/>
    </source>
</evidence>
<evidence type="ECO:0000256" key="10">
    <source>
        <dbReference type="SAM" id="Phobius"/>
    </source>
</evidence>
<dbReference type="InterPro" id="IPR002550">
    <property type="entry name" value="CNNM"/>
</dbReference>
<proteinExistence type="predicted"/>
<dbReference type="Gene3D" id="3.10.580.10">
    <property type="entry name" value="CBS-domain"/>
    <property type="match status" value="2"/>
</dbReference>
<dbReference type="GO" id="GO:0016020">
    <property type="term" value="C:membrane"/>
    <property type="evidence" value="ECO:0007669"/>
    <property type="project" value="UniProtKB-SubCell"/>
</dbReference>
<feature type="domain" description="CNNM transmembrane" evidence="12">
    <location>
        <begin position="8"/>
        <end position="206"/>
    </location>
</feature>
<feature type="transmembrane region" description="Helical" evidence="10">
    <location>
        <begin position="97"/>
        <end position="116"/>
    </location>
</feature>
<evidence type="ECO:0000256" key="4">
    <source>
        <dbReference type="ARBA" id="ARBA00022989"/>
    </source>
</evidence>
<protein>
    <recommendedName>
        <fullName evidence="15">CNNM transmembrane domain-containing protein</fullName>
    </recommendedName>
</protein>
<dbReference type="CDD" id="cd04590">
    <property type="entry name" value="CBS_pair_CorC_HlyC_assoc"/>
    <property type="match status" value="1"/>
</dbReference>
<evidence type="ECO:0000256" key="2">
    <source>
        <dbReference type="ARBA" id="ARBA00022692"/>
    </source>
</evidence>
<evidence type="ECO:0000313" key="14">
    <source>
        <dbReference type="EMBL" id="SPD33097.1"/>
    </source>
</evidence>
<reference evidence="13" key="1">
    <citation type="submission" date="2018-02" db="EMBL/GenBank/DDBJ databases">
        <authorList>
            <person name="Cohen D.B."/>
            <person name="Kent A.D."/>
        </authorList>
    </citation>
    <scope>NUCLEOTIDE SEQUENCE</scope>
</reference>
<keyword evidence="3" id="KW-0677">Repeat</keyword>
<evidence type="ECO:0000256" key="3">
    <source>
        <dbReference type="ARBA" id="ARBA00022737"/>
    </source>
</evidence>
<dbReference type="FunFam" id="3.10.580.10:FF:000015">
    <property type="entry name" value="DUF21 domain-containing protein"/>
    <property type="match status" value="1"/>
</dbReference>
<name>A0A2N9FZP0_FAGSY</name>
<dbReference type="GO" id="GO:0005737">
    <property type="term" value="C:cytoplasm"/>
    <property type="evidence" value="ECO:0007669"/>
    <property type="project" value="TreeGrafter"/>
</dbReference>
<keyword evidence="2 9" id="KW-0812">Transmembrane</keyword>
<accession>A0A2N9FZP0</accession>
<evidence type="ECO:0000259" key="11">
    <source>
        <dbReference type="PROSITE" id="PS51371"/>
    </source>
</evidence>
<dbReference type="GO" id="GO:0030026">
    <property type="term" value="P:intracellular manganese ion homeostasis"/>
    <property type="evidence" value="ECO:0007669"/>
    <property type="project" value="TreeGrafter"/>
</dbReference>
<evidence type="ECO:0000256" key="1">
    <source>
        <dbReference type="ARBA" id="ARBA00004141"/>
    </source>
</evidence>
<dbReference type="InterPro" id="IPR044751">
    <property type="entry name" value="Ion_transp-like_CBS"/>
</dbReference>
<keyword evidence="5 8" id="KW-0129">CBS domain</keyword>
<gene>
    <name evidence="13" type="ORF">FSB_LOCUS20610</name>
    <name evidence="14" type="ORF">FSB_LOCUS60979</name>
</gene>
<organism evidence="13">
    <name type="scientific">Fagus sylvatica</name>
    <name type="common">Beechnut</name>
    <dbReference type="NCBI Taxonomy" id="28930"/>
    <lineage>
        <taxon>Eukaryota</taxon>
        <taxon>Viridiplantae</taxon>
        <taxon>Streptophyta</taxon>
        <taxon>Embryophyta</taxon>
        <taxon>Tracheophyta</taxon>
        <taxon>Spermatophyta</taxon>
        <taxon>Magnoliopsida</taxon>
        <taxon>eudicotyledons</taxon>
        <taxon>Gunneridae</taxon>
        <taxon>Pentapetalae</taxon>
        <taxon>rosids</taxon>
        <taxon>fabids</taxon>
        <taxon>Fagales</taxon>
        <taxon>Fagaceae</taxon>
        <taxon>Fagus</taxon>
    </lineage>
</organism>
<feature type="transmembrane region" description="Helical" evidence="10">
    <location>
        <begin position="152"/>
        <end position="172"/>
    </location>
</feature>
<sequence length="438" mass="48629">MAVEYSCCEIAFFIRIILITLLVLFAGMMSGLTLGLMSMSLVELEVLVKSGTPSDRKHAAKILPVVRRQHLLLCTLLICNAAAMETLPVFLDSLVTAWGAIVISVTLILLFGEILPQAVCTRYGLAIGAALAPVVQILVWICFPVAYPISKVIFLGSLFIPLIFFKLLDLVLGKDHDALYRRAELKTLVDFHSNEAGKGGELTRNETMIIAGALELTTKTASDAMTPISETFAIDINAKLDRDLMKLILEKGHSRVPVYYEKPRNIIGLILVKNLLTAHPADEVPVKNVTVRKIPRVSEKMPLYDMLNEFRKGHSHMAVVVGEHSGHTEQSSTEKPTDVREVRVDIHAGRHPQEKILKSKIALKKVKNLPSDANMNKGLSKSKKWSKDLHPEVLHIDKEPLPNFSEEGEAIGIITLEDVIEELLQEEIYDETDHRDGS</sequence>
<dbReference type="PROSITE" id="PS51371">
    <property type="entry name" value="CBS"/>
    <property type="match status" value="1"/>
</dbReference>
<dbReference type="EMBL" id="OIVN01001335">
    <property type="protein sequence ID" value="SPC92728.1"/>
    <property type="molecule type" value="Genomic_DNA"/>
</dbReference>
<comment type="subcellular location">
    <subcellularLocation>
        <location evidence="1">Membrane</location>
        <topology evidence="1">Multi-pass membrane protein</topology>
    </subcellularLocation>
</comment>
<dbReference type="InterPro" id="IPR045095">
    <property type="entry name" value="ACDP"/>
</dbReference>
<feature type="transmembrane region" description="Helical" evidence="10">
    <location>
        <begin position="123"/>
        <end position="146"/>
    </location>
</feature>
<dbReference type="Pfam" id="PF01595">
    <property type="entry name" value="CNNM"/>
    <property type="match status" value="1"/>
</dbReference>